<reference evidence="1 2" key="1">
    <citation type="journal article" date="2018" name="Aquat. Microb. Ecol.">
        <title>Gammaproteobacterial methanotrophs dominate.</title>
        <authorList>
            <person name="Rissanen A.J."/>
            <person name="Saarenheimo J."/>
            <person name="Tiirola M."/>
            <person name="Peura S."/>
            <person name="Aalto S.L."/>
            <person name="Karvinen A."/>
            <person name="Nykanen H."/>
        </authorList>
    </citation>
    <scope>NUCLEOTIDE SEQUENCE [LARGE SCALE GENOMIC DNA]</scope>
    <source>
        <strain evidence="1">AMbin10</strain>
    </source>
</reference>
<dbReference type="Pfam" id="PF17375">
    <property type="entry name" value="DUF5397"/>
    <property type="match status" value="1"/>
</dbReference>
<sequence length="65" mass="7608">MQQAYFPHPEVIGSFHRFGPFGIPYQVLRPVRETEKDWMVEIEIPESGERLEYSLNAVLDDPEES</sequence>
<dbReference type="Proteomes" id="UP000249396">
    <property type="component" value="Unassembled WGS sequence"/>
</dbReference>
<proteinExistence type="predicted"/>
<evidence type="ECO:0000313" key="1">
    <source>
        <dbReference type="EMBL" id="PZN69087.1"/>
    </source>
</evidence>
<evidence type="ECO:0000313" key="2">
    <source>
        <dbReference type="Proteomes" id="UP000249396"/>
    </source>
</evidence>
<dbReference type="AlphaFoldDB" id="A0A2W4SBE7"/>
<accession>A0A2W4SBE7</accession>
<dbReference type="EMBL" id="QJPH01000588">
    <property type="protein sequence ID" value="PZN69087.1"/>
    <property type="molecule type" value="Genomic_DNA"/>
</dbReference>
<protein>
    <submittedName>
        <fullName evidence="1">Uncharacterized protein</fullName>
    </submittedName>
</protein>
<name>A0A2W4SBE7_9GAMM</name>
<comment type="caution">
    <text evidence="1">The sequence shown here is derived from an EMBL/GenBank/DDBJ whole genome shotgun (WGS) entry which is preliminary data.</text>
</comment>
<dbReference type="InterPro" id="IPR035335">
    <property type="entry name" value="DUF5397"/>
</dbReference>
<gene>
    <name evidence="1" type="ORF">DM484_30315</name>
</gene>
<organism evidence="1 2">
    <name type="scientific">Candidatus Methylumidiphilus alinenensis</name>
    <dbReference type="NCBI Taxonomy" id="2202197"/>
    <lineage>
        <taxon>Bacteria</taxon>
        <taxon>Pseudomonadati</taxon>
        <taxon>Pseudomonadota</taxon>
        <taxon>Gammaproteobacteria</taxon>
        <taxon>Methylococcales</taxon>
        <taxon>Candidatus Methylumidiphilus</taxon>
    </lineage>
</organism>